<dbReference type="PANTHER" id="PTHR30537">
    <property type="entry name" value="HTH-TYPE TRANSCRIPTIONAL REGULATOR"/>
    <property type="match status" value="1"/>
</dbReference>
<dbReference type="CDD" id="cd08472">
    <property type="entry name" value="PBP2_CrgA_like_3"/>
    <property type="match status" value="1"/>
</dbReference>
<dbReference type="PROSITE" id="PS50931">
    <property type="entry name" value="HTH_LYSR"/>
    <property type="match status" value="1"/>
</dbReference>
<comment type="similarity">
    <text evidence="1">Belongs to the LysR transcriptional regulatory family.</text>
</comment>
<proteinExistence type="inferred from homology"/>
<keyword evidence="2" id="KW-0805">Transcription regulation</keyword>
<dbReference type="AlphaFoldDB" id="A0AAU0BBG0"/>
<dbReference type="SUPFAM" id="SSF46785">
    <property type="entry name" value="Winged helix' DNA-binding domain"/>
    <property type="match status" value="1"/>
</dbReference>
<evidence type="ECO:0000313" key="6">
    <source>
        <dbReference type="EMBL" id="WOB50333.1"/>
    </source>
</evidence>
<dbReference type="GO" id="GO:0043565">
    <property type="term" value="F:sequence-specific DNA binding"/>
    <property type="evidence" value="ECO:0007669"/>
    <property type="project" value="TreeGrafter"/>
</dbReference>
<dbReference type="Proteomes" id="UP001302716">
    <property type="component" value="Chromosome"/>
</dbReference>
<dbReference type="Pfam" id="PF03466">
    <property type="entry name" value="LysR_substrate"/>
    <property type="match status" value="1"/>
</dbReference>
<dbReference type="FunFam" id="1.10.10.10:FF:000001">
    <property type="entry name" value="LysR family transcriptional regulator"/>
    <property type="match status" value="1"/>
</dbReference>
<evidence type="ECO:0000256" key="2">
    <source>
        <dbReference type="ARBA" id="ARBA00023015"/>
    </source>
</evidence>
<dbReference type="RefSeq" id="WP_316696581.1">
    <property type="nucleotide sequence ID" value="NZ_CP103836.1"/>
</dbReference>
<dbReference type="GO" id="GO:0006351">
    <property type="term" value="P:DNA-templated transcription"/>
    <property type="evidence" value="ECO:0007669"/>
    <property type="project" value="TreeGrafter"/>
</dbReference>
<dbReference type="PANTHER" id="PTHR30537:SF72">
    <property type="entry name" value="LYSR FAMILY TRANSCRIPTIONAL REGULATOR"/>
    <property type="match status" value="1"/>
</dbReference>
<protein>
    <submittedName>
        <fullName evidence="6">LysR family transcriptional regulator</fullName>
    </submittedName>
</protein>
<gene>
    <name evidence="6" type="ORF">NYR97_02620</name>
</gene>
<organism evidence="6 7">
    <name type="scientific">Xanthomonas hydrangeae</name>
    <dbReference type="NCBI Taxonomy" id="2775159"/>
    <lineage>
        <taxon>Bacteria</taxon>
        <taxon>Pseudomonadati</taxon>
        <taxon>Pseudomonadota</taxon>
        <taxon>Gammaproteobacteria</taxon>
        <taxon>Lysobacterales</taxon>
        <taxon>Lysobacteraceae</taxon>
        <taxon>Xanthomonas</taxon>
    </lineage>
</organism>
<dbReference type="InterPro" id="IPR036390">
    <property type="entry name" value="WH_DNA-bd_sf"/>
</dbReference>
<dbReference type="EMBL" id="CP103836">
    <property type="protein sequence ID" value="WOB50333.1"/>
    <property type="molecule type" value="Genomic_DNA"/>
</dbReference>
<dbReference type="InterPro" id="IPR036388">
    <property type="entry name" value="WH-like_DNA-bd_sf"/>
</dbReference>
<evidence type="ECO:0000256" key="3">
    <source>
        <dbReference type="ARBA" id="ARBA00023125"/>
    </source>
</evidence>
<keyword evidence="7" id="KW-1185">Reference proteome</keyword>
<name>A0AAU0BBG0_9XANT</name>
<reference evidence="6 7" key="1">
    <citation type="submission" date="2022-08" db="EMBL/GenBank/DDBJ databases">
        <title>Whole genome sequencing-based tracing of a 2022 introduction and outbreak of Xanthomonas hortorum pv. pelargonii.</title>
        <authorList>
            <person name="Iruegas-Bocardo F."/>
            <person name="Weisberg A.K."/>
            <person name="Riutta E.R."/>
            <person name="Kilday K."/>
            <person name="Bonkowski J.C."/>
            <person name="Creswell T."/>
            <person name="Daughtrey M.L."/>
            <person name="Rane K."/>
            <person name="Grunwald N.J."/>
            <person name="Chang J.H."/>
            <person name="Putnam M.L."/>
        </authorList>
    </citation>
    <scope>NUCLEOTIDE SEQUENCE [LARGE SCALE GENOMIC DNA]</scope>
    <source>
        <strain evidence="6 7">22-323</strain>
    </source>
</reference>
<dbReference type="InterPro" id="IPR005119">
    <property type="entry name" value="LysR_subst-bd"/>
</dbReference>
<dbReference type="Pfam" id="PF00126">
    <property type="entry name" value="HTH_1"/>
    <property type="match status" value="1"/>
</dbReference>
<sequence length="299" mass="32799">MNQLLAIRAFIRVIETGSFSRAAVQLDLPRSTVSKLVADLEQHLRVKLIHRTTRTVAATSEGLEYLAHVSQLVTAFDSVDDAMRGNKLRPSGHLRIDAPAAFAVHLLIPALPQFHEAYPEISVAVGISDRTLDLIGEGVDCAIRGGALNELSLIARRITDMPYATCASPAYLAAHGVPSNPMEVRHHHHLVGYFYSLSGKPEAFVLQQGAERHTFESARFSANEGNGLTALMLAGLGIGQHLRPMLQPYLDSGQLVELLSDWTRPRLPFHAIYPPNRNQNARLSVFIDWLMSTFGDGPA</sequence>
<evidence type="ECO:0000256" key="1">
    <source>
        <dbReference type="ARBA" id="ARBA00009437"/>
    </source>
</evidence>
<dbReference type="Gene3D" id="3.40.190.290">
    <property type="match status" value="1"/>
</dbReference>
<dbReference type="Gene3D" id="1.10.10.10">
    <property type="entry name" value="Winged helix-like DNA-binding domain superfamily/Winged helix DNA-binding domain"/>
    <property type="match status" value="1"/>
</dbReference>
<keyword evidence="3" id="KW-0238">DNA-binding</keyword>
<evidence type="ECO:0000313" key="7">
    <source>
        <dbReference type="Proteomes" id="UP001302716"/>
    </source>
</evidence>
<dbReference type="SUPFAM" id="SSF53850">
    <property type="entry name" value="Periplasmic binding protein-like II"/>
    <property type="match status" value="1"/>
</dbReference>
<evidence type="ECO:0000259" key="5">
    <source>
        <dbReference type="PROSITE" id="PS50931"/>
    </source>
</evidence>
<feature type="domain" description="HTH lysR-type" evidence="5">
    <location>
        <begin position="1"/>
        <end position="59"/>
    </location>
</feature>
<keyword evidence="4" id="KW-0804">Transcription</keyword>
<dbReference type="InterPro" id="IPR000847">
    <property type="entry name" value="LysR_HTH_N"/>
</dbReference>
<dbReference type="InterPro" id="IPR058163">
    <property type="entry name" value="LysR-type_TF_proteobact-type"/>
</dbReference>
<dbReference type="GO" id="GO:0003700">
    <property type="term" value="F:DNA-binding transcription factor activity"/>
    <property type="evidence" value="ECO:0007669"/>
    <property type="project" value="InterPro"/>
</dbReference>
<accession>A0AAU0BBG0</accession>
<evidence type="ECO:0000256" key="4">
    <source>
        <dbReference type="ARBA" id="ARBA00023163"/>
    </source>
</evidence>